<accession>A0A662ZF43</accession>
<name>A0A662ZF43_9GAMM</name>
<dbReference type="GO" id="GO:0015628">
    <property type="term" value="P:protein secretion by the type II secretion system"/>
    <property type="evidence" value="ECO:0007669"/>
    <property type="project" value="InterPro"/>
</dbReference>
<sequence length="318" mass="34885">MISIETLKKRFFEKKQSKDSSAENAHTNVNSSTKSPQHLDRYYTKISAYLFYLLTFVVCYEAAVFFWHKIPYKSPALAGLTPQELKKIQSPGTSVKLSNYSLFGVEPANQPVQQNKSPAATRSKLDVKITGISYSSDPKRGAVVFVMKGIENVYSVGEKIEGTNAVISQIKPQEIVINNAGVEEVIKLPEDIFVSAPSESSQAKDSKKNQTSKIDKGELQTVRTELLSNPGNLFNYINISPAQKDGKIIGYELNPGSEGKLFIDAGLKAGDIAVEINGKDLTDSAQAMAVMGELQNMTQINIVVDRNGSKETIVLDIQ</sequence>
<feature type="region of interest" description="Disordered" evidence="10">
    <location>
        <begin position="15"/>
        <end position="36"/>
    </location>
</feature>
<dbReference type="NCBIfam" id="TIGR01713">
    <property type="entry name" value="typeII_sec_gspC"/>
    <property type="match status" value="1"/>
</dbReference>
<evidence type="ECO:0000313" key="14">
    <source>
        <dbReference type="Proteomes" id="UP000243745"/>
    </source>
</evidence>
<comment type="subcellular location">
    <subcellularLocation>
        <location evidence="1">Cell inner membrane</location>
    </subcellularLocation>
</comment>
<evidence type="ECO:0000256" key="6">
    <source>
        <dbReference type="ARBA" id="ARBA00022692"/>
    </source>
</evidence>
<dbReference type="AlphaFoldDB" id="A0A662ZF43"/>
<keyword evidence="14" id="KW-1185">Reference proteome</keyword>
<evidence type="ECO:0000259" key="12">
    <source>
        <dbReference type="Pfam" id="PF11356"/>
    </source>
</evidence>
<dbReference type="Pfam" id="PF11356">
    <property type="entry name" value="T2SSC"/>
    <property type="match status" value="1"/>
</dbReference>
<keyword evidence="3" id="KW-0813">Transport</keyword>
<dbReference type="InterPro" id="IPR024961">
    <property type="entry name" value="T2SS_GspC_N"/>
</dbReference>
<evidence type="ECO:0000313" key="13">
    <source>
        <dbReference type="EMBL" id="SFP12507.1"/>
    </source>
</evidence>
<evidence type="ECO:0000256" key="7">
    <source>
        <dbReference type="ARBA" id="ARBA00022927"/>
    </source>
</evidence>
<evidence type="ECO:0000256" key="8">
    <source>
        <dbReference type="ARBA" id="ARBA00022989"/>
    </source>
</evidence>
<gene>
    <name evidence="13" type="ORF">SAMN02910344_00500</name>
</gene>
<evidence type="ECO:0000256" key="5">
    <source>
        <dbReference type="ARBA" id="ARBA00022519"/>
    </source>
</evidence>
<evidence type="ECO:0000256" key="10">
    <source>
        <dbReference type="SAM" id="MobiDB-lite"/>
    </source>
</evidence>
<evidence type="ECO:0000256" key="4">
    <source>
        <dbReference type="ARBA" id="ARBA00022475"/>
    </source>
</evidence>
<dbReference type="Gene3D" id="2.30.30.830">
    <property type="match status" value="1"/>
</dbReference>
<evidence type="ECO:0000256" key="3">
    <source>
        <dbReference type="ARBA" id="ARBA00022448"/>
    </source>
</evidence>
<keyword evidence="9 11" id="KW-0472">Membrane</keyword>
<dbReference type="GO" id="GO:0005886">
    <property type="term" value="C:plasma membrane"/>
    <property type="evidence" value="ECO:0007669"/>
    <property type="project" value="UniProtKB-SubCell"/>
</dbReference>
<feature type="transmembrane region" description="Helical" evidence="11">
    <location>
        <begin position="49"/>
        <end position="67"/>
    </location>
</feature>
<protein>
    <submittedName>
        <fullName evidence="13">General secretion pathway protein C</fullName>
    </submittedName>
</protein>
<dbReference type="RefSeq" id="WP_093140635.1">
    <property type="nucleotide sequence ID" value="NZ_FOXF01000005.1"/>
</dbReference>
<keyword evidence="7" id="KW-0653">Protein transport</keyword>
<feature type="domain" description="Type II secretion system protein GspC N-terminal" evidence="12">
    <location>
        <begin position="53"/>
        <end position="187"/>
    </location>
</feature>
<dbReference type="InterPro" id="IPR001639">
    <property type="entry name" value="T2SS_protein-GspC"/>
</dbReference>
<reference evidence="13 14" key="1">
    <citation type="submission" date="2016-10" db="EMBL/GenBank/DDBJ databases">
        <authorList>
            <person name="Varghese N."/>
            <person name="Submissions S."/>
        </authorList>
    </citation>
    <scope>NUCLEOTIDE SEQUENCE [LARGE SCALE GENOMIC DNA]</scope>
    <source>
        <strain evidence="13 14">DSM 1361</strain>
    </source>
</reference>
<organism evidence="13 14">
    <name type="scientific">Ruminobacter amylophilus</name>
    <dbReference type="NCBI Taxonomy" id="867"/>
    <lineage>
        <taxon>Bacteria</taxon>
        <taxon>Pseudomonadati</taxon>
        <taxon>Pseudomonadota</taxon>
        <taxon>Gammaproteobacteria</taxon>
        <taxon>Aeromonadales</taxon>
        <taxon>Succinivibrionaceae</taxon>
        <taxon>Ruminobacter</taxon>
    </lineage>
</organism>
<evidence type="ECO:0000256" key="11">
    <source>
        <dbReference type="SAM" id="Phobius"/>
    </source>
</evidence>
<keyword evidence="8 11" id="KW-1133">Transmembrane helix</keyword>
<proteinExistence type="inferred from homology"/>
<dbReference type="GO" id="GO:0015627">
    <property type="term" value="C:type II protein secretion system complex"/>
    <property type="evidence" value="ECO:0007669"/>
    <property type="project" value="InterPro"/>
</dbReference>
<feature type="compositionally biased region" description="Polar residues" evidence="10">
    <location>
        <begin position="22"/>
        <end position="36"/>
    </location>
</feature>
<dbReference type="OrthoDB" id="1491375at2"/>
<dbReference type="Gene3D" id="2.30.42.10">
    <property type="match status" value="1"/>
</dbReference>
<dbReference type="EMBL" id="FOXF01000005">
    <property type="protein sequence ID" value="SFP12507.1"/>
    <property type="molecule type" value="Genomic_DNA"/>
</dbReference>
<dbReference type="Proteomes" id="UP000243745">
    <property type="component" value="Unassembled WGS sequence"/>
</dbReference>
<keyword evidence="4" id="KW-1003">Cell membrane</keyword>
<comment type="similarity">
    <text evidence="2">Belongs to the GSP C family.</text>
</comment>
<evidence type="ECO:0000256" key="2">
    <source>
        <dbReference type="ARBA" id="ARBA00007986"/>
    </source>
</evidence>
<keyword evidence="5" id="KW-0997">Cell inner membrane</keyword>
<dbReference type="InterPro" id="IPR036034">
    <property type="entry name" value="PDZ_sf"/>
</dbReference>
<evidence type="ECO:0000256" key="9">
    <source>
        <dbReference type="ARBA" id="ARBA00023136"/>
    </source>
</evidence>
<dbReference type="SUPFAM" id="SSF50156">
    <property type="entry name" value="PDZ domain-like"/>
    <property type="match status" value="1"/>
</dbReference>
<evidence type="ECO:0000256" key="1">
    <source>
        <dbReference type="ARBA" id="ARBA00004533"/>
    </source>
</evidence>
<keyword evidence="6 11" id="KW-0812">Transmembrane</keyword>